<organism evidence="1 2">
    <name type="scientific">Pseudogemmobacter faecipullorum</name>
    <dbReference type="NCBI Taxonomy" id="2755041"/>
    <lineage>
        <taxon>Bacteria</taxon>
        <taxon>Pseudomonadati</taxon>
        <taxon>Pseudomonadota</taxon>
        <taxon>Alphaproteobacteria</taxon>
        <taxon>Rhodobacterales</taxon>
        <taxon>Paracoccaceae</taxon>
        <taxon>Pseudogemmobacter</taxon>
    </lineage>
</organism>
<evidence type="ECO:0000313" key="1">
    <source>
        <dbReference type="EMBL" id="MCB5412262.1"/>
    </source>
</evidence>
<accession>A0ABS8CS99</accession>
<evidence type="ECO:0008006" key="3">
    <source>
        <dbReference type="Google" id="ProtNLM"/>
    </source>
</evidence>
<gene>
    <name evidence="1" type="ORF">H0485_20020</name>
</gene>
<reference evidence="1 2" key="1">
    <citation type="submission" date="2020-07" db="EMBL/GenBank/DDBJ databases">
        <title>Pseudogemmobacter sp. nov., isolated from poultry manure in Taiwan.</title>
        <authorList>
            <person name="Lin S.-Y."/>
            <person name="Tang Y.-S."/>
            <person name="Young C.-C."/>
        </authorList>
    </citation>
    <scope>NUCLEOTIDE SEQUENCE [LARGE SCALE GENOMIC DNA]</scope>
    <source>
        <strain evidence="1 2">CC-YST710</strain>
    </source>
</reference>
<comment type="caution">
    <text evidence="1">The sequence shown here is derived from an EMBL/GenBank/DDBJ whole genome shotgun (WGS) entry which is preliminary data.</text>
</comment>
<dbReference type="EMBL" id="JACDXX010000036">
    <property type="protein sequence ID" value="MCB5412262.1"/>
    <property type="molecule type" value="Genomic_DNA"/>
</dbReference>
<keyword evidence="2" id="KW-1185">Reference proteome</keyword>
<sequence length="248" mass="27032">MSTVLPRSAIGSDANGSLLSSIGGRVVLRPMPEPSRAQRAVHKVSERHFTGQICWGEEHPKRLVVESLLEYQAALCTIYRPGFEDIREQVGPVMLPMPDGGTNAHYIDFCATFRGGLRIALVVKPEVYSRRPEFQEKIAALVMVGRPVLFDRLVVIGRRNINPDELANAELFHASRVSVPAEDQALQAFISGMSGPASIGQLIAEGRADGITLRSVARAIHRERLHLITPGRITLQSSVAQGKVGVLS</sequence>
<dbReference type="RefSeq" id="WP_226937687.1">
    <property type="nucleotide sequence ID" value="NZ_JACDXX010000036.1"/>
</dbReference>
<evidence type="ECO:0000313" key="2">
    <source>
        <dbReference type="Proteomes" id="UP001198571"/>
    </source>
</evidence>
<proteinExistence type="predicted"/>
<protein>
    <recommendedName>
        <fullName evidence="3">TnsA endonuclease N-terminal domain-containing protein</fullName>
    </recommendedName>
</protein>
<dbReference type="Proteomes" id="UP001198571">
    <property type="component" value="Unassembled WGS sequence"/>
</dbReference>
<name>A0ABS8CS99_9RHOB</name>